<feature type="transmembrane region" description="Helical" evidence="11">
    <location>
        <begin position="169"/>
        <end position="188"/>
    </location>
</feature>
<organism evidence="13 14">
    <name type="scientific">Lactuca virosa</name>
    <dbReference type="NCBI Taxonomy" id="75947"/>
    <lineage>
        <taxon>Eukaryota</taxon>
        <taxon>Viridiplantae</taxon>
        <taxon>Streptophyta</taxon>
        <taxon>Embryophyta</taxon>
        <taxon>Tracheophyta</taxon>
        <taxon>Spermatophyta</taxon>
        <taxon>Magnoliopsida</taxon>
        <taxon>eudicotyledons</taxon>
        <taxon>Gunneridae</taxon>
        <taxon>Pentapetalae</taxon>
        <taxon>asterids</taxon>
        <taxon>campanulids</taxon>
        <taxon>Asterales</taxon>
        <taxon>Asteraceae</taxon>
        <taxon>Cichorioideae</taxon>
        <taxon>Cichorieae</taxon>
        <taxon>Lactucinae</taxon>
        <taxon>Lactuca</taxon>
    </lineage>
</organism>
<evidence type="ECO:0000313" key="13">
    <source>
        <dbReference type="EMBL" id="CAH1433111.1"/>
    </source>
</evidence>
<evidence type="ECO:0000256" key="2">
    <source>
        <dbReference type="ARBA" id="ARBA00022448"/>
    </source>
</evidence>
<reference evidence="13 14" key="1">
    <citation type="submission" date="2022-01" db="EMBL/GenBank/DDBJ databases">
        <authorList>
            <person name="Xiong W."/>
            <person name="Schranz E."/>
        </authorList>
    </citation>
    <scope>NUCLEOTIDE SEQUENCE [LARGE SCALE GENOMIC DNA]</scope>
</reference>
<comment type="caution">
    <text evidence="13">The sequence shown here is derived from an EMBL/GenBank/DDBJ whole genome shotgun (WGS) entry which is preliminary data.</text>
</comment>
<evidence type="ECO:0000313" key="14">
    <source>
        <dbReference type="Proteomes" id="UP001157418"/>
    </source>
</evidence>
<keyword evidence="5" id="KW-0406">Ion transport</keyword>
<evidence type="ECO:0000256" key="6">
    <source>
        <dbReference type="ARBA" id="ARBA00023136"/>
    </source>
</evidence>
<feature type="transmembrane region" description="Helical" evidence="11">
    <location>
        <begin position="138"/>
        <end position="157"/>
    </location>
</feature>
<dbReference type="Gene3D" id="3.40.190.10">
    <property type="entry name" value="Periplasmic binding protein-like II"/>
    <property type="match status" value="1"/>
</dbReference>
<keyword evidence="7" id="KW-0675">Receptor</keyword>
<keyword evidence="6 11" id="KW-0472">Membrane</keyword>
<dbReference type="Gene3D" id="1.10.287.70">
    <property type="match status" value="1"/>
</dbReference>
<feature type="transmembrane region" description="Helical" evidence="11">
    <location>
        <begin position="106"/>
        <end position="126"/>
    </location>
</feature>
<evidence type="ECO:0000256" key="5">
    <source>
        <dbReference type="ARBA" id="ARBA00023065"/>
    </source>
</evidence>
<dbReference type="SUPFAM" id="SSF53850">
    <property type="entry name" value="Periplasmic binding protein-like II"/>
    <property type="match status" value="1"/>
</dbReference>
<keyword evidence="10" id="KW-0407">Ion channel</keyword>
<gene>
    <name evidence="13" type="ORF">LVIROSA_LOCUS19716</name>
</gene>
<keyword evidence="2" id="KW-0813">Transport</keyword>
<dbReference type="InterPro" id="IPR001320">
    <property type="entry name" value="Iontro_rcpt_C"/>
</dbReference>
<protein>
    <recommendedName>
        <fullName evidence="12">Ionotropic glutamate receptor C-terminal domain-containing protein</fullName>
    </recommendedName>
</protein>
<evidence type="ECO:0000259" key="12">
    <source>
        <dbReference type="Pfam" id="PF00060"/>
    </source>
</evidence>
<feature type="domain" description="Ionotropic glutamate receptor C-terminal" evidence="12">
    <location>
        <begin position="107"/>
        <end position="200"/>
    </location>
</feature>
<dbReference type="InterPro" id="IPR015683">
    <property type="entry name" value="Ionotropic_Glu_rcpt"/>
</dbReference>
<comment type="subcellular location">
    <subcellularLocation>
        <location evidence="1">Membrane</location>
        <topology evidence="1">Multi-pass membrane protein</topology>
    </subcellularLocation>
</comment>
<proteinExistence type="predicted"/>
<sequence>MDVEHDVKKNVTTATWFSIDVFNTCIRALPYEEPYTFILFENCTYDDLVQKVYNEEIDAVVCDSTILANRSKYVDFTATYTDLSVGTLARIKKKNIWFFLRPLMDIYLWLVAIGSLIFNVFIVWAIERMNPDSNGSTTQQNGKLLSGWTFLLIILFAQKDELSRNLSKFVMFIWFIVVLILFTGYDAFLTSQLTVEQFESA</sequence>
<keyword evidence="9" id="KW-1071">Ligand-gated ion channel</keyword>
<dbReference type="EMBL" id="CAKMRJ010003334">
    <property type="protein sequence ID" value="CAH1433111.1"/>
    <property type="molecule type" value="Genomic_DNA"/>
</dbReference>
<keyword evidence="4 11" id="KW-1133">Transmembrane helix</keyword>
<dbReference type="Pfam" id="PF00060">
    <property type="entry name" value="Lig_chan"/>
    <property type="match status" value="1"/>
</dbReference>
<dbReference type="AlphaFoldDB" id="A0AAU9N5F5"/>
<evidence type="ECO:0000256" key="10">
    <source>
        <dbReference type="ARBA" id="ARBA00023303"/>
    </source>
</evidence>
<keyword evidence="3 11" id="KW-0812">Transmembrane</keyword>
<evidence type="ECO:0000256" key="3">
    <source>
        <dbReference type="ARBA" id="ARBA00022692"/>
    </source>
</evidence>
<accession>A0AAU9N5F5</accession>
<dbReference type="PANTHER" id="PTHR18966">
    <property type="entry name" value="IONOTROPIC GLUTAMATE RECEPTOR"/>
    <property type="match status" value="1"/>
</dbReference>
<evidence type="ECO:0000256" key="8">
    <source>
        <dbReference type="ARBA" id="ARBA00023180"/>
    </source>
</evidence>
<evidence type="ECO:0000256" key="11">
    <source>
        <dbReference type="SAM" id="Phobius"/>
    </source>
</evidence>
<evidence type="ECO:0000256" key="9">
    <source>
        <dbReference type="ARBA" id="ARBA00023286"/>
    </source>
</evidence>
<keyword evidence="14" id="KW-1185">Reference proteome</keyword>
<evidence type="ECO:0000256" key="1">
    <source>
        <dbReference type="ARBA" id="ARBA00004141"/>
    </source>
</evidence>
<evidence type="ECO:0000256" key="4">
    <source>
        <dbReference type="ARBA" id="ARBA00022989"/>
    </source>
</evidence>
<dbReference type="Proteomes" id="UP001157418">
    <property type="component" value="Unassembled WGS sequence"/>
</dbReference>
<dbReference type="GO" id="GO:0015276">
    <property type="term" value="F:ligand-gated monoatomic ion channel activity"/>
    <property type="evidence" value="ECO:0007669"/>
    <property type="project" value="InterPro"/>
</dbReference>
<name>A0AAU9N5F5_9ASTR</name>
<evidence type="ECO:0000256" key="7">
    <source>
        <dbReference type="ARBA" id="ARBA00023170"/>
    </source>
</evidence>
<dbReference type="GO" id="GO:0016020">
    <property type="term" value="C:membrane"/>
    <property type="evidence" value="ECO:0007669"/>
    <property type="project" value="UniProtKB-SubCell"/>
</dbReference>
<keyword evidence="8" id="KW-0325">Glycoprotein</keyword>